<keyword evidence="6 9" id="KW-0732">Signal</keyword>
<comment type="subcellular location">
    <subcellularLocation>
        <location evidence="1">Periplasm</location>
    </subcellularLocation>
</comment>
<dbReference type="PANTHER" id="PTHR43649:SF31">
    <property type="entry name" value="SN-GLYCEROL-3-PHOSPHATE-BINDING PERIPLASMIC PROTEIN UGPB"/>
    <property type="match status" value="1"/>
</dbReference>
<evidence type="ECO:0000256" key="2">
    <source>
        <dbReference type="ARBA" id="ARBA00008520"/>
    </source>
</evidence>
<protein>
    <recommendedName>
        <fullName evidence="4">sn-glycerol-3-phosphate-binding periplasmic protein UgpB</fullName>
    </recommendedName>
</protein>
<evidence type="ECO:0000256" key="4">
    <source>
        <dbReference type="ARBA" id="ARBA00017470"/>
    </source>
</evidence>
<evidence type="ECO:0000256" key="6">
    <source>
        <dbReference type="ARBA" id="ARBA00022729"/>
    </source>
</evidence>
<name>A0A1H5SW46_9HYPH</name>
<organism evidence="10 11">
    <name type="scientific">Bosea lathyri</name>
    <dbReference type="NCBI Taxonomy" id="1036778"/>
    <lineage>
        <taxon>Bacteria</taxon>
        <taxon>Pseudomonadati</taxon>
        <taxon>Pseudomonadota</taxon>
        <taxon>Alphaproteobacteria</taxon>
        <taxon>Hyphomicrobiales</taxon>
        <taxon>Boseaceae</taxon>
        <taxon>Bosea</taxon>
    </lineage>
</organism>
<sequence>MRPLYRALACAGALVLTGMGPARAATEIEFWHAMSGALGERVDELVKKFNDSQKDYVVKAIPKGTYDEVLNGTIAAYRAKRQPEIVQSNERSFLTMVNSGAIVPTADLMAEQNRKLDPSTYIAPVVSYYTINGKLQAMPFNSSTPILFYNRDHFKAAGFDKPGATWQELEPQLNAIKDKGISKCAMVLPGDYEWSFLENYSAVNDIPYATKRNGMDGLDTSFVFNKGKLVGQVERMKRLIGSGVMQIAGQGVIPVQLFTSGECSTIIASTATHAAVVAAAKFDWNAAELPYEQGVTPRNSVIGGAALWTLKGHTPEKYKAVAAFYDFLAQTDTQVWWHQATGYVPVTVPAYEAAKAQGYYDKNPTRAIAVVQLMRGTPTDNSLGFRIGNSNQINVAIMEEVSAAFLGRKPVQQALDDAVSRGNESLRRYEQLNAGKK</sequence>
<gene>
    <name evidence="10" type="ORF">SAMN04488115_101415</name>
</gene>
<dbReference type="Pfam" id="PF13416">
    <property type="entry name" value="SBP_bac_8"/>
    <property type="match status" value="1"/>
</dbReference>
<dbReference type="Proteomes" id="UP000236743">
    <property type="component" value="Unassembled WGS sequence"/>
</dbReference>
<comment type="function">
    <text evidence="8">Part of the ABC transporter complex UgpBAEC involved in sn-glycerol-3-phosphate (G3P) import. Binds G3P.</text>
</comment>
<reference evidence="10 11" key="1">
    <citation type="submission" date="2016-10" db="EMBL/GenBank/DDBJ databases">
        <authorList>
            <person name="de Groot N.N."/>
        </authorList>
    </citation>
    <scope>NUCLEOTIDE SEQUENCE [LARGE SCALE GENOMIC DNA]</scope>
    <source>
        <strain evidence="10 11">DSM 26656</strain>
    </source>
</reference>
<dbReference type="PANTHER" id="PTHR43649">
    <property type="entry name" value="ARABINOSE-BINDING PROTEIN-RELATED"/>
    <property type="match status" value="1"/>
</dbReference>
<dbReference type="SUPFAM" id="SSF53850">
    <property type="entry name" value="Periplasmic binding protein-like II"/>
    <property type="match status" value="1"/>
</dbReference>
<dbReference type="InterPro" id="IPR050490">
    <property type="entry name" value="Bact_solute-bd_prot1"/>
</dbReference>
<dbReference type="EMBL" id="FNUY01000001">
    <property type="protein sequence ID" value="SEF54081.1"/>
    <property type="molecule type" value="Genomic_DNA"/>
</dbReference>
<feature type="signal peptide" evidence="9">
    <location>
        <begin position="1"/>
        <end position="24"/>
    </location>
</feature>
<evidence type="ECO:0000313" key="11">
    <source>
        <dbReference type="Proteomes" id="UP000236743"/>
    </source>
</evidence>
<keyword evidence="5" id="KW-0813">Transport</keyword>
<comment type="similarity">
    <text evidence="2">Belongs to the bacterial solute-binding protein 1 family.</text>
</comment>
<dbReference type="InterPro" id="IPR006059">
    <property type="entry name" value="SBP"/>
</dbReference>
<proteinExistence type="inferred from homology"/>
<evidence type="ECO:0000256" key="5">
    <source>
        <dbReference type="ARBA" id="ARBA00022448"/>
    </source>
</evidence>
<evidence type="ECO:0000313" key="10">
    <source>
        <dbReference type="EMBL" id="SEF54081.1"/>
    </source>
</evidence>
<evidence type="ECO:0000256" key="7">
    <source>
        <dbReference type="ARBA" id="ARBA00022764"/>
    </source>
</evidence>
<keyword evidence="7" id="KW-0574">Periplasm</keyword>
<dbReference type="GO" id="GO:0042597">
    <property type="term" value="C:periplasmic space"/>
    <property type="evidence" value="ECO:0007669"/>
    <property type="project" value="UniProtKB-SubCell"/>
</dbReference>
<feature type="chain" id="PRO_5009284403" description="sn-glycerol-3-phosphate-binding periplasmic protein UgpB" evidence="9">
    <location>
        <begin position="25"/>
        <end position="437"/>
    </location>
</feature>
<evidence type="ECO:0000256" key="8">
    <source>
        <dbReference type="ARBA" id="ARBA00034473"/>
    </source>
</evidence>
<comment type="subunit">
    <text evidence="3">The complex is composed of two ATP-binding proteins (UgpC), two transmembrane proteins (UgpA and UgpE) and a solute-binding protein (UgpB).</text>
</comment>
<evidence type="ECO:0000256" key="9">
    <source>
        <dbReference type="SAM" id="SignalP"/>
    </source>
</evidence>
<evidence type="ECO:0000256" key="1">
    <source>
        <dbReference type="ARBA" id="ARBA00004418"/>
    </source>
</evidence>
<accession>A0A1H5SW46</accession>
<evidence type="ECO:0000256" key="3">
    <source>
        <dbReference type="ARBA" id="ARBA00011557"/>
    </source>
</evidence>
<dbReference type="RefSeq" id="WP_200827897.1">
    <property type="nucleotide sequence ID" value="NZ_FNUY01000001.1"/>
</dbReference>
<dbReference type="CDD" id="cd14748">
    <property type="entry name" value="PBP2_UgpB"/>
    <property type="match status" value="1"/>
</dbReference>
<dbReference type="AlphaFoldDB" id="A0A1H5SW46"/>
<dbReference type="Gene3D" id="3.40.190.10">
    <property type="entry name" value="Periplasmic binding protein-like II"/>
    <property type="match status" value="2"/>
</dbReference>
<keyword evidence="11" id="KW-1185">Reference proteome</keyword>